<feature type="transmembrane region" description="Helical" evidence="2">
    <location>
        <begin position="7"/>
        <end position="25"/>
    </location>
</feature>
<feature type="region of interest" description="Disordered" evidence="1">
    <location>
        <begin position="186"/>
        <end position="209"/>
    </location>
</feature>
<dbReference type="EMBL" id="LCIQ01000042">
    <property type="protein sequence ID" value="KKT59315.1"/>
    <property type="molecule type" value="Genomic_DNA"/>
</dbReference>
<keyword evidence="2" id="KW-1133">Transmembrane helix</keyword>
<protein>
    <submittedName>
        <fullName evidence="3">Uncharacterized protein</fullName>
    </submittedName>
</protein>
<keyword evidence="2" id="KW-0812">Transmembrane</keyword>
<keyword evidence="2" id="KW-0472">Membrane</keyword>
<organism evidence="3 4">
    <name type="scientific">Candidatus Gottesmanbacteria bacterium GW2011_GWA1_44_24b</name>
    <dbReference type="NCBI Taxonomy" id="1618437"/>
    <lineage>
        <taxon>Bacteria</taxon>
        <taxon>Candidatus Gottesmaniibacteriota</taxon>
    </lineage>
</organism>
<evidence type="ECO:0000256" key="1">
    <source>
        <dbReference type="SAM" id="MobiDB-lite"/>
    </source>
</evidence>
<sequence length="209" mass="23172">MTKKKKLIIAGIIFGLFIVIGILFSNRQRLFPPKNVQKTTDLSLTPTPKEELIAWDDPAGFSFQYPKGLTVDKHDEDQENYAHVELTHTDHKGSVIIWAKDTTATTISQWLKNEKSLKDAASVDTTLGGNVAKKVMVKEPKKKQITATLDEDIVVMVETDLEDQEFWQSVNDTIVKSFSFSISSKDETAGTASSGEAPPAQADEEESVE</sequence>
<name>A0A0G1IJH2_9BACT</name>
<evidence type="ECO:0000256" key="2">
    <source>
        <dbReference type="SAM" id="Phobius"/>
    </source>
</evidence>
<accession>A0A0G1IJH2</accession>
<dbReference type="Proteomes" id="UP000034521">
    <property type="component" value="Unassembled WGS sequence"/>
</dbReference>
<comment type="caution">
    <text evidence="3">The sequence shown here is derived from an EMBL/GenBank/DDBJ whole genome shotgun (WGS) entry which is preliminary data.</text>
</comment>
<gene>
    <name evidence="3" type="ORF">UW52_C0042G0003</name>
</gene>
<evidence type="ECO:0000313" key="4">
    <source>
        <dbReference type="Proteomes" id="UP000034521"/>
    </source>
</evidence>
<evidence type="ECO:0000313" key="3">
    <source>
        <dbReference type="EMBL" id="KKT59315.1"/>
    </source>
</evidence>
<reference evidence="3 4" key="1">
    <citation type="journal article" date="2015" name="Nature">
        <title>rRNA introns, odd ribosomes, and small enigmatic genomes across a large radiation of phyla.</title>
        <authorList>
            <person name="Brown C.T."/>
            <person name="Hug L.A."/>
            <person name="Thomas B.C."/>
            <person name="Sharon I."/>
            <person name="Castelle C.J."/>
            <person name="Singh A."/>
            <person name="Wilkins M.J."/>
            <person name="Williams K.H."/>
            <person name="Banfield J.F."/>
        </authorList>
    </citation>
    <scope>NUCLEOTIDE SEQUENCE [LARGE SCALE GENOMIC DNA]</scope>
</reference>
<proteinExistence type="predicted"/>
<dbReference type="AlphaFoldDB" id="A0A0G1IJH2"/>